<dbReference type="EMBL" id="JBHSWD010000001">
    <property type="protein sequence ID" value="MFC6592198.1"/>
    <property type="molecule type" value="Genomic_DNA"/>
</dbReference>
<name>A0ABW1YD21_9DEIO</name>
<evidence type="ECO:0000313" key="8">
    <source>
        <dbReference type="Proteomes" id="UP001596297"/>
    </source>
</evidence>
<evidence type="ECO:0000256" key="2">
    <source>
        <dbReference type="ARBA" id="ARBA00023002"/>
    </source>
</evidence>
<dbReference type="PROSITE" id="PS00687">
    <property type="entry name" value="ALDEHYDE_DEHYDR_GLU"/>
    <property type="match status" value="1"/>
</dbReference>
<dbReference type="InterPro" id="IPR016162">
    <property type="entry name" value="Ald_DH_N"/>
</dbReference>
<dbReference type="RefSeq" id="WP_380083206.1">
    <property type="nucleotide sequence ID" value="NZ_JBHSWD010000001.1"/>
</dbReference>
<keyword evidence="2 5" id="KW-0560">Oxidoreductase</keyword>
<evidence type="ECO:0000256" key="1">
    <source>
        <dbReference type="ARBA" id="ARBA00009986"/>
    </source>
</evidence>
<organism evidence="7 8">
    <name type="scientific">Deinococcus lacus</name>
    <dbReference type="NCBI Taxonomy" id="392561"/>
    <lineage>
        <taxon>Bacteria</taxon>
        <taxon>Thermotogati</taxon>
        <taxon>Deinococcota</taxon>
        <taxon>Deinococci</taxon>
        <taxon>Deinococcales</taxon>
        <taxon>Deinococcaceae</taxon>
        <taxon>Deinococcus</taxon>
    </lineage>
</organism>
<dbReference type="InterPro" id="IPR012394">
    <property type="entry name" value="Aldehyde_DH_NAD(P)"/>
</dbReference>
<evidence type="ECO:0000256" key="4">
    <source>
        <dbReference type="PROSITE-ProRule" id="PRU10007"/>
    </source>
</evidence>
<dbReference type="Gene3D" id="3.40.309.10">
    <property type="entry name" value="Aldehyde Dehydrogenase, Chain A, domain 2"/>
    <property type="match status" value="1"/>
</dbReference>
<dbReference type="Pfam" id="PF00171">
    <property type="entry name" value="Aldedh"/>
    <property type="match status" value="1"/>
</dbReference>
<comment type="caution">
    <text evidence="7">The sequence shown here is derived from an EMBL/GenBank/DDBJ whole genome shotgun (WGS) entry which is preliminary data.</text>
</comment>
<keyword evidence="8" id="KW-1185">Reference proteome</keyword>
<dbReference type="PANTHER" id="PTHR43570:SF20">
    <property type="entry name" value="ALDEHYDE DEHYDROGENASE ALDX-RELATED"/>
    <property type="match status" value="1"/>
</dbReference>
<sequence length="332" mass="35768">MENPTPTNPASTGIHALFAAQQAHRQRMQLSTPAERRAILERFKWAVERSREALIAALAADLGKSRMEAEITELHQVIEGLNHAIKKVGGWMRPRRVPGPLSMPGIRGEVRPTPKGTVLILGPWNYPVTNLLSPCVDALAAGNTVILKPSEKAPATAQAIAELVAATFEPHLLAVVQGDADTAQLLTHLPFDHILFTGNTEIGRKVMEAATTNLTPVTLELGGKSPVVLHESADLGLAAERVAWGKLLNVGQTCIAPDYVLVPRGKQAEFIRLVREAMTGMYGEGAWLRQNADYGRLISPQSTERLRGLVQGSLDMGATLEMGATATRQPAS</sequence>
<dbReference type="InterPro" id="IPR029510">
    <property type="entry name" value="Ald_DH_CS_GLU"/>
</dbReference>
<dbReference type="PANTHER" id="PTHR43570">
    <property type="entry name" value="ALDEHYDE DEHYDROGENASE"/>
    <property type="match status" value="1"/>
</dbReference>
<dbReference type="InterPro" id="IPR016163">
    <property type="entry name" value="Ald_DH_C"/>
</dbReference>
<dbReference type="Gene3D" id="3.40.605.10">
    <property type="entry name" value="Aldehyde Dehydrogenase, Chain A, domain 1"/>
    <property type="match status" value="1"/>
</dbReference>
<keyword evidence="3" id="KW-0520">NAD</keyword>
<comment type="similarity">
    <text evidence="1 5">Belongs to the aldehyde dehydrogenase family.</text>
</comment>
<dbReference type="InterPro" id="IPR016161">
    <property type="entry name" value="Ald_DH/histidinol_DH"/>
</dbReference>
<accession>A0ABW1YD21</accession>
<evidence type="ECO:0000256" key="3">
    <source>
        <dbReference type="ARBA" id="ARBA00023027"/>
    </source>
</evidence>
<dbReference type="InterPro" id="IPR015590">
    <property type="entry name" value="Aldehyde_DH_dom"/>
</dbReference>
<evidence type="ECO:0000259" key="6">
    <source>
        <dbReference type="Pfam" id="PF00171"/>
    </source>
</evidence>
<evidence type="ECO:0000313" key="7">
    <source>
        <dbReference type="EMBL" id="MFC6592198.1"/>
    </source>
</evidence>
<dbReference type="SUPFAM" id="SSF53720">
    <property type="entry name" value="ALDH-like"/>
    <property type="match status" value="1"/>
</dbReference>
<feature type="active site" evidence="4">
    <location>
        <position position="220"/>
    </location>
</feature>
<gene>
    <name evidence="7" type="ORF">ACFP81_09445</name>
</gene>
<evidence type="ECO:0000256" key="5">
    <source>
        <dbReference type="RuleBase" id="RU003345"/>
    </source>
</evidence>
<dbReference type="Proteomes" id="UP001596297">
    <property type="component" value="Unassembled WGS sequence"/>
</dbReference>
<proteinExistence type="inferred from homology"/>
<feature type="domain" description="Aldehyde dehydrogenase" evidence="6">
    <location>
        <begin position="15"/>
        <end position="325"/>
    </location>
</feature>
<reference evidence="8" key="1">
    <citation type="journal article" date="2019" name="Int. J. Syst. Evol. Microbiol.">
        <title>The Global Catalogue of Microorganisms (GCM) 10K type strain sequencing project: providing services to taxonomists for standard genome sequencing and annotation.</title>
        <authorList>
            <consortium name="The Broad Institute Genomics Platform"/>
            <consortium name="The Broad Institute Genome Sequencing Center for Infectious Disease"/>
            <person name="Wu L."/>
            <person name="Ma J."/>
        </authorList>
    </citation>
    <scope>NUCLEOTIDE SEQUENCE [LARGE SCALE GENOMIC DNA]</scope>
    <source>
        <strain evidence="8">CGMCC 1.15772</strain>
    </source>
</reference>
<protein>
    <submittedName>
        <fullName evidence="7">Aldehyde dehydrogenase family protein</fullName>
    </submittedName>
</protein>